<feature type="transmembrane region" description="Helical" evidence="1">
    <location>
        <begin position="47"/>
        <end position="70"/>
    </location>
</feature>
<keyword evidence="1" id="KW-1133">Transmembrane helix</keyword>
<name>A0ABV7FNC7_9ALTE</name>
<accession>A0ABV7FNC7</accession>
<gene>
    <name evidence="2" type="ORF">ACFOHL_09240</name>
</gene>
<sequence length="94" mass="10992">MSYKFKHFAQPVKTDIKNFYEMAILEFFAGIICTGFAIASYKEIIQLFVACTTVAVVCFVLTIYNIFVVIKLRKERLRKEKDEVNSKTLRKELK</sequence>
<keyword evidence="3" id="KW-1185">Reference proteome</keyword>
<evidence type="ECO:0000313" key="2">
    <source>
        <dbReference type="EMBL" id="MFC3121803.1"/>
    </source>
</evidence>
<protein>
    <submittedName>
        <fullName evidence="2">Uncharacterized protein</fullName>
    </submittedName>
</protein>
<organism evidence="2 3">
    <name type="scientific">Agaribacter flavus</name>
    <dbReference type="NCBI Taxonomy" id="1902781"/>
    <lineage>
        <taxon>Bacteria</taxon>
        <taxon>Pseudomonadati</taxon>
        <taxon>Pseudomonadota</taxon>
        <taxon>Gammaproteobacteria</taxon>
        <taxon>Alteromonadales</taxon>
        <taxon>Alteromonadaceae</taxon>
        <taxon>Agaribacter</taxon>
    </lineage>
</organism>
<dbReference type="Proteomes" id="UP001595478">
    <property type="component" value="Unassembled WGS sequence"/>
</dbReference>
<proteinExistence type="predicted"/>
<evidence type="ECO:0000256" key="1">
    <source>
        <dbReference type="SAM" id="Phobius"/>
    </source>
</evidence>
<feature type="transmembrane region" description="Helical" evidence="1">
    <location>
        <begin position="20"/>
        <end position="41"/>
    </location>
</feature>
<evidence type="ECO:0000313" key="3">
    <source>
        <dbReference type="Proteomes" id="UP001595478"/>
    </source>
</evidence>
<comment type="caution">
    <text evidence="2">The sequence shown here is derived from an EMBL/GenBank/DDBJ whole genome shotgun (WGS) entry which is preliminary data.</text>
</comment>
<dbReference type="EMBL" id="JBHRSW010000014">
    <property type="protein sequence ID" value="MFC3121803.1"/>
    <property type="molecule type" value="Genomic_DNA"/>
</dbReference>
<reference evidence="3" key="1">
    <citation type="journal article" date="2019" name="Int. J. Syst. Evol. Microbiol.">
        <title>The Global Catalogue of Microorganisms (GCM) 10K type strain sequencing project: providing services to taxonomists for standard genome sequencing and annotation.</title>
        <authorList>
            <consortium name="The Broad Institute Genomics Platform"/>
            <consortium name="The Broad Institute Genome Sequencing Center for Infectious Disease"/>
            <person name="Wu L."/>
            <person name="Ma J."/>
        </authorList>
    </citation>
    <scope>NUCLEOTIDE SEQUENCE [LARGE SCALE GENOMIC DNA]</scope>
    <source>
        <strain evidence="3">KCTC 52473</strain>
    </source>
</reference>
<keyword evidence="1" id="KW-0812">Transmembrane</keyword>
<keyword evidence="1" id="KW-0472">Membrane</keyword>
<dbReference type="RefSeq" id="WP_376919935.1">
    <property type="nucleotide sequence ID" value="NZ_JBHRSW010000014.1"/>
</dbReference>